<dbReference type="InterPro" id="IPR002307">
    <property type="entry name" value="Tyr-tRNA-ligase"/>
</dbReference>
<dbReference type="Gene3D" id="1.10.240.10">
    <property type="entry name" value="Tyrosyl-Transfer RNA Synthetase"/>
    <property type="match status" value="1"/>
</dbReference>
<evidence type="ECO:0000256" key="12">
    <source>
        <dbReference type="PROSITE-ProRule" id="PRU00182"/>
    </source>
</evidence>
<evidence type="ECO:0000256" key="3">
    <source>
        <dbReference type="ARBA" id="ARBA00022598"/>
    </source>
</evidence>
<feature type="domain" description="Tyrosine--tRNA ligase SYY-like C-terminal" evidence="13">
    <location>
        <begin position="344"/>
        <end position="426"/>
    </location>
</feature>
<keyword evidence="4 11" id="KW-0547">Nucleotide-binding</keyword>
<feature type="binding site" evidence="11">
    <location>
        <position position="232"/>
    </location>
    <ligand>
        <name>ATP</name>
        <dbReference type="ChEBI" id="CHEBI:30616"/>
    </ligand>
</feature>
<dbReference type="RefSeq" id="WP_166918271.1">
    <property type="nucleotide sequence ID" value="NZ_JAASRN010000001.1"/>
</dbReference>
<evidence type="ECO:0000256" key="11">
    <source>
        <dbReference type="HAMAP-Rule" id="MF_02006"/>
    </source>
</evidence>
<dbReference type="Pfam" id="PF00579">
    <property type="entry name" value="tRNA-synt_1b"/>
    <property type="match status" value="1"/>
</dbReference>
<keyword evidence="2 11" id="KW-0963">Cytoplasm</keyword>
<comment type="catalytic activity">
    <reaction evidence="9 11">
        <text>tRNA(Tyr) + L-tyrosine + ATP = L-tyrosyl-tRNA(Tyr) + AMP + diphosphate + H(+)</text>
        <dbReference type="Rhea" id="RHEA:10220"/>
        <dbReference type="Rhea" id="RHEA-COMP:9706"/>
        <dbReference type="Rhea" id="RHEA-COMP:9707"/>
        <dbReference type="ChEBI" id="CHEBI:15378"/>
        <dbReference type="ChEBI" id="CHEBI:30616"/>
        <dbReference type="ChEBI" id="CHEBI:33019"/>
        <dbReference type="ChEBI" id="CHEBI:58315"/>
        <dbReference type="ChEBI" id="CHEBI:78442"/>
        <dbReference type="ChEBI" id="CHEBI:78536"/>
        <dbReference type="ChEBI" id="CHEBI:456215"/>
        <dbReference type="EC" id="6.1.1.1"/>
    </reaction>
</comment>
<dbReference type="Gene3D" id="3.40.50.620">
    <property type="entry name" value="HUPs"/>
    <property type="match status" value="1"/>
</dbReference>
<reference evidence="14 15" key="1">
    <citation type="submission" date="2020-03" db="EMBL/GenBank/DDBJ databases">
        <title>Genomic Encyclopedia of Type Strains, Phase IV (KMG-IV): sequencing the most valuable type-strain genomes for metagenomic binning, comparative biology and taxonomic classification.</title>
        <authorList>
            <person name="Goeker M."/>
        </authorList>
    </citation>
    <scope>NUCLEOTIDE SEQUENCE [LARGE SCALE GENOMIC DNA]</scope>
    <source>
        <strain evidence="14 15">DSM 5718</strain>
    </source>
</reference>
<keyword evidence="3 11" id="KW-0436">Ligase</keyword>
<dbReference type="InterPro" id="IPR014729">
    <property type="entry name" value="Rossmann-like_a/b/a_fold"/>
</dbReference>
<evidence type="ECO:0000256" key="1">
    <source>
        <dbReference type="ARBA" id="ARBA00004496"/>
    </source>
</evidence>
<dbReference type="Proteomes" id="UP000537126">
    <property type="component" value="Unassembled WGS sequence"/>
</dbReference>
<dbReference type="NCBIfam" id="TIGR00234">
    <property type="entry name" value="tyrS"/>
    <property type="match status" value="1"/>
</dbReference>
<feature type="short sequence motif" description="'KMSKS' region" evidence="11">
    <location>
        <begin position="229"/>
        <end position="233"/>
    </location>
</feature>
<evidence type="ECO:0000256" key="4">
    <source>
        <dbReference type="ARBA" id="ARBA00022741"/>
    </source>
</evidence>
<dbReference type="Pfam" id="PF22421">
    <property type="entry name" value="SYY_C-terminal"/>
    <property type="match status" value="1"/>
</dbReference>
<comment type="subunit">
    <text evidence="11">Homodimer.</text>
</comment>
<organism evidence="14 15">
    <name type="scientific">Thermonema lapsum</name>
    <dbReference type="NCBI Taxonomy" id="28195"/>
    <lineage>
        <taxon>Bacteria</taxon>
        <taxon>Pseudomonadati</taxon>
        <taxon>Bacteroidota</taxon>
        <taxon>Cytophagia</taxon>
        <taxon>Cytophagales</taxon>
        <taxon>Thermonemataceae</taxon>
        <taxon>Thermonema</taxon>
    </lineage>
</organism>
<dbReference type="GO" id="GO:0005829">
    <property type="term" value="C:cytosol"/>
    <property type="evidence" value="ECO:0007669"/>
    <property type="project" value="TreeGrafter"/>
</dbReference>
<comment type="caution">
    <text evidence="14">The sequence shown here is derived from an EMBL/GenBank/DDBJ whole genome shotgun (WGS) entry which is preliminary data.</text>
</comment>
<evidence type="ECO:0000259" key="13">
    <source>
        <dbReference type="Pfam" id="PF22421"/>
    </source>
</evidence>
<dbReference type="CDD" id="cd00165">
    <property type="entry name" value="S4"/>
    <property type="match status" value="1"/>
</dbReference>
<dbReference type="GO" id="GO:0042803">
    <property type="term" value="F:protein homodimerization activity"/>
    <property type="evidence" value="ECO:0007669"/>
    <property type="project" value="UniProtKB-ARBA"/>
</dbReference>
<keyword evidence="6 12" id="KW-0694">RNA-binding</keyword>
<dbReference type="GO" id="GO:0003723">
    <property type="term" value="F:RNA binding"/>
    <property type="evidence" value="ECO:0007669"/>
    <property type="project" value="UniProtKB-KW"/>
</dbReference>
<dbReference type="FunFam" id="1.10.240.10:FF:000001">
    <property type="entry name" value="Tyrosine--tRNA ligase"/>
    <property type="match status" value="1"/>
</dbReference>
<dbReference type="CDD" id="cd00805">
    <property type="entry name" value="TyrRS_core"/>
    <property type="match status" value="1"/>
</dbReference>
<dbReference type="GO" id="GO:0006437">
    <property type="term" value="P:tyrosyl-tRNA aminoacylation"/>
    <property type="evidence" value="ECO:0007669"/>
    <property type="project" value="UniProtKB-UniRule"/>
</dbReference>
<dbReference type="PROSITE" id="PS00178">
    <property type="entry name" value="AA_TRNA_LIGASE_I"/>
    <property type="match status" value="1"/>
</dbReference>
<dbReference type="EC" id="6.1.1.1" evidence="11"/>
<dbReference type="InterPro" id="IPR001412">
    <property type="entry name" value="aa-tRNA-synth_I_CS"/>
</dbReference>
<feature type="short sequence motif" description="'HIGH' region" evidence="11">
    <location>
        <begin position="39"/>
        <end position="48"/>
    </location>
</feature>
<feature type="binding site" evidence="11">
    <location>
        <position position="173"/>
    </location>
    <ligand>
        <name>L-tyrosine</name>
        <dbReference type="ChEBI" id="CHEBI:58315"/>
    </ligand>
</feature>
<evidence type="ECO:0000256" key="8">
    <source>
        <dbReference type="ARBA" id="ARBA00023146"/>
    </source>
</evidence>
<dbReference type="InterPro" id="IPR024088">
    <property type="entry name" value="Tyr-tRNA-ligase_bac-type"/>
</dbReference>
<dbReference type="InterPro" id="IPR024107">
    <property type="entry name" value="Tyr-tRNA-ligase_bac_1"/>
</dbReference>
<dbReference type="PROSITE" id="PS50889">
    <property type="entry name" value="S4"/>
    <property type="match status" value="1"/>
</dbReference>
<dbReference type="InterPro" id="IPR002305">
    <property type="entry name" value="aa-tRNA-synth_Ic"/>
</dbReference>
<dbReference type="SUPFAM" id="SSF55174">
    <property type="entry name" value="Alpha-L RNA-binding motif"/>
    <property type="match status" value="1"/>
</dbReference>
<dbReference type="InterPro" id="IPR036986">
    <property type="entry name" value="S4_RNA-bd_sf"/>
</dbReference>
<dbReference type="FunFam" id="3.40.50.620:FF:000008">
    <property type="entry name" value="Tyrosine--tRNA ligase"/>
    <property type="match status" value="1"/>
</dbReference>
<dbReference type="PRINTS" id="PR01040">
    <property type="entry name" value="TRNASYNTHTYR"/>
</dbReference>
<name>A0A846MN47_9BACT</name>
<dbReference type="Gene3D" id="3.10.290.10">
    <property type="entry name" value="RNA-binding S4 domain"/>
    <property type="match status" value="1"/>
</dbReference>
<dbReference type="HAMAP" id="MF_02006">
    <property type="entry name" value="Tyr_tRNA_synth_type1"/>
    <property type="match status" value="1"/>
</dbReference>
<evidence type="ECO:0000256" key="6">
    <source>
        <dbReference type="ARBA" id="ARBA00022884"/>
    </source>
</evidence>
<evidence type="ECO:0000256" key="7">
    <source>
        <dbReference type="ARBA" id="ARBA00022917"/>
    </source>
</evidence>
<gene>
    <name evidence="11" type="primary">tyrS</name>
    <name evidence="14" type="ORF">FHS56_000474</name>
</gene>
<sequence length="430" mass="48851">MKKSFIEELKWRGMLHDVMPGTEEQLNKELTTAYIGFDPTAPSLHIGNLATIMLLKHFQLAGHKPIALVGGATAMIGDPSGKSAERTFLSEETIRYNEQCIQQQLAKFLDFDAGKSSAELLNNYDWFKEIGFLQFLREVGKHITVNYMMAKDSVKNRMESGISYTEFTYQLMQGYDFLYLYQHKNCKLQMGGSDQWGNITTGTELIRRIAGGEAFALTTPLITKADGTKFGKSEGGENIWLDPNMTSPYKFYQFWINVSDEDAERLIKVFSLKGREEIESLIEQHRQAPHLRVLQNTLAEELTERIHSRADLEKVQAATEIFFKKDAVEALNRIDEQTLLEILEGVPQVSISRGEYDACETMTDLLSILTQGVIFKSKSEARKAIQANSVSVNKEKVTDPQAKPQFELLQGQYLLVQQGKKKYFLIRVND</sequence>
<dbReference type="PANTHER" id="PTHR11766:SF0">
    <property type="entry name" value="TYROSINE--TRNA LIGASE, MITOCHONDRIAL"/>
    <property type="match status" value="1"/>
</dbReference>
<comment type="similarity">
    <text evidence="10 11">Belongs to the class-I aminoacyl-tRNA synthetase family. TyrS type 1 subfamily.</text>
</comment>
<evidence type="ECO:0000256" key="5">
    <source>
        <dbReference type="ARBA" id="ARBA00022840"/>
    </source>
</evidence>
<dbReference type="PANTHER" id="PTHR11766">
    <property type="entry name" value="TYROSYL-TRNA SYNTHETASE"/>
    <property type="match status" value="1"/>
</dbReference>
<evidence type="ECO:0000256" key="9">
    <source>
        <dbReference type="ARBA" id="ARBA00048248"/>
    </source>
</evidence>
<dbReference type="InterPro" id="IPR054608">
    <property type="entry name" value="SYY-like_C"/>
</dbReference>
<keyword evidence="15" id="KW-1185">Reference proteome</keyword>
<keyword evidence="5 11" id="KW-0067">ATP-binding</keyword>
<protein>
    <recommendedName>
        <fullName evidence="11">Tyrosine--tRNA ligase</fullName>
        <ecNumber evidence="11">6.1.1.1</ecNumber>
    </recommendedName>
    <alternativeName>
        <fullName evidence="11">Tyrosyl-tRNA synthetase</fullName>
        <shortName evidence="11">TyrRS</shortName>
    </alternativeName>
</protein>
<evidence type="ECO:0000256" key="2">
    <source>
        <dbReference type="ARBA" id="ARBA00022490"/>
    </source>
</evidence>
<comment type="subcellular location">
    <subcellularLocation>
        <location evidence="1 11">Cytoplasm</location>
    </subcellularLocation>
</comment>
<dbReference type="SUPFAM" id="SSF52374">
    <property type="entry name" value="Nucleotidylyl transferase"/>
    <property type="match status" value="1"/>
</dbReference>
<evidence type="ECO:0000313" key="15">
    <source>
        <dbReference type="Proteomes" id="UP000537126"/>
    </source>
</evidence>
<proteinExistence type="inferred from homology"/>
<dbReference type="GO" id="GO:0005524">
    <property type="term" value="F:ATP binding"/>
    <property type="evidence" value="ECO:0007669"/>
    <property type="project" value="UniProtKB-UniRule"/>
</dbReference>
<evidence type="ECO:0000313" key="14">
    <source>
        <dbReference type="EMBL" id="NIK72988.1"/>
    </source>
</evidence>
<feature type="binding site" evidence="11">
    <location>
        <position position="169"/>
    </location>
    <ligand>
        <name>L-tyrosine</name>
        <dbReference type="ChEBI" id="CHEBI:58315"/>
    </ligand>
</feature>
<evidence type="ECO:0000256" key="10">
    <source>
        <dbReference type="ARBA" id="ARBA00060965"/>
    </source>
</evidence>
<dbReference type="GO" id="GO:0004831">
    <property type="term" value="F:tyrosine-tRNA ligase activity"/>
    <property type="evidence" value="ECO:0007669"/>
    <property type="project" value="UniProtKB-UniRule"/>
</dbReference>
<keyword evidence="8 11" id="KW-0030">Aminoacyl-tRNA synthetase</keyword>
<dbReference type="AlphaFoldDB" id="A0A846MN47"/>
<dbReference type="EMBL" id="JAASRN010000001">
    <property type="protein sequence ID" value="NIK72988.1"/>
    <property type="molecule type" value="Genomic_DNA"/>
</dbReference>
<accession>A0A846MN47</accession>
<comment type="function">
    <text evidence="11">Catalyzes the attachment of tyrosine to tRNA(Tyr) in a two-step reaction: tyrosine is first activated by ATP to form Tyr-AMP and then transferred to the acceptor end of tRNA(Tyr).</text>
</comment>
<feature type="binding site" evidence="11">
    <location>
        <position position="34"/>
    </location>
    <ligand>
        <name>L-tyrosine</name>
        <dbReference type="ChEBI" id="CHEBI:58315"/>
    </ligand>
</feature>
<keyword evidence="7 11" id="KW-0648">Protein biosynthesis</keyword>